<reference evidence="2" key="1">
    <citation type="submission" date="2018-05" db="EMBL/GenBank/DDBJ databases">
        <authorList>
            <person name="Lanie J.A."/>
            <person name="Ng W.-L."/>
            <person name="Kazmierczak K.M."/>
            <person name="Andrzejewski T.M."/>
            <person name="Davidsen T.M."/>
            <person name="Wayne K.J."/>
            <person name="Tettelin H."/>
            <person name="Glass J.I."/>
            <person name="Rusch D."/>
            <person name="Podicherti R."/>
            <person name="Tsui H.-C.T."/>
            <person name="Winkler M.E."/>
        </authorList>
    </citation>
    <scope>NUCLEOTIDE SEQUENCE</scope>
</reference>
<sequence length="202" mass="23534">VRKQVYIHTSCSFLFTKRFVEPLALALDQKKYDVEVWIDPFINYFDYKTEFSLPVQLLDLRINWNLIECSVHLLKLYRLFKKAKPSVVETHISVGSVLPLIAAKVAGIERRIYHNHGIPFVGYKGILKWILYLVELLNCYFASEVITVSKGMQRIYGKMFPVNFHVRLPDPGSACGLPDSYYVDLESMPLIKKTARKKWVFR</sequence>
<dbReference type="InterPro" id="IPR028098">
    <property type="entry name" value="Glyco_trans_4-like_N"/>
</dbReference>
<protein>
    <recommendedName>
        <fullName evidence="1">Glycosyltransferase subfamily 4-like N-terminal domain-containing protein</fullName>
    </recommendedName>
</protein>
<organism evidence="2">
    <name type="scientific">marine metagenome</name>
    <dbReference type="NCBI Taxonomy" id="408172"/>
    <lineage>
        <taxon>unclassified sequences</taxon>
        <taxon>metagenomes</taxon>
        <taxon>ecological metagenomes</taxon>
    </lineage>
</organism>
<feature type="non-terminal residue" evidence="2">
    <location>
        <position position="1"/>
    </location>
</feature>
<gene>
    <name evidence="2" type="ORF">METZ01_LOCUS186523</name>
</gene>
<dbReference type="SUPFAM" id="SSF53756">
    <property type="entry name" value="UDP-Glycosyltransferase/glycogen phosphorylase"/>
    <property type="match status" value="1"/>
</dbReference>
<feature type="domain" description="Glycosyltransferase subfamily 4-like N-terminal" evidence="1">
    <location>
        <begin position="18"/>
        <end position="163"/>
    </location>
</feature>
<dbReference type="EMBL" id="UINC01037736">
    <property type="protein sequence ID" value="SVB33669.1"/>
    <property type="molecule type" value="Genomic_DNA"/>
</dbReference>
<dbReference type="AlphaFoldDB" id="A0A382D6A9"/>
<evidence type="ECO:0000313" key="2">
    <source>
        <dbReference type="EMBL" id="SVB33669.1"/>
    </source>
</evidence>
<accession>A0A382D6A9</accession>
<dbReference type="Pfam" id="PF13439">
    <property type="entry name" value="Glyco_transf_4"/>
    <property type="match status" value="1"/>
</dbReference>
<dbReference type="Gene3D" id="3.40.50.2000">
    <property type="entry name" value="Glycogen Phosphorylase B"/>
    <property type="match status" value="1"/>
</dbReference>
<name>A0A382D6A9_9ZZZZ</name>
<proteinExistence type="predicted"/>
<evidence type="ECO:0000259" key="1">
    <source>
        <dbReference type="Pfam" id="PF13439"/>
    </source>
</evidence>